<evidence type="ECO:0000256" key="1">
    <source>
        <dbReference type="SAM" id="MobiDB-lite"/>
    </source>
</evidence>
<dbReference type="EMBL" id="CALTRL010002512">
    <property type="protein sequence ID" value="CAH7675899.1"/>
    <property type="molecule type" value="Genomic_DNA"/>
</dbReference>
<comment type="caution">
    <text evidence="2">The sequence shown here is derived from an EMBL/GenBank/DDBJ whole genome shotgun (WGS) entry which is preliminary data.</text>
</comment>
<feature type="region of interest" description="Disordered" evidence="1">
    <location>
        <begin position="152"/>
        <end position="182"/>
    </location>
</feature>
<keyword evidence="3" id="KW-1185">Reference proteome</keyword>
<evidence type="ECO:0000313" key="3">
    <source>
        <dbReference type="Proteomes" id="UP001153365"/>
    </source>
</evidence>
<feature type="region of interest" description="Disordered" evidence="1">
    <location>
        <begin position="1"/>
        <end position="24"/>
    </location>
</feature>
<protein>
    <submittedName>
        <fullName evidence="2">Uncharacterized protein</fullName>
    </submittedName>
</protein>
<proteinExistence type="predicted"/>
<evidence type="ECO:0000313" key="2">
    <source>
        <dbReference type="EMBL" id="CAH7675899.1"/>
    </source>
</evidence>
<feature type="region of interest" description="Disordered" evidence="1">
    <location>
        <begin position="108"/>
        <end position="129"/>
    </location>
</feature>
<name>A0AAV0B1V1_PHAPC</name>
<sequence length="213" mass="23278">MGKEDGQGLGSRTPIPKVPSPQLPNLFRMVPKEGMSRLGAVKQGNEGEPGGIGDAAGRPTAATSRLHFQINHYWSRMRWSEQVNLVVHGRLLAKTSWSRARGIRRTSGVRSEGVDGRQRRGGPKQRLHNLGPTIMVGIRSCAERCLRAGGSASPRRRRSFQGKGWLNRGNKSGEERKKLTCSHSGQGARLGVKVAATVLTRDDRAGLCIRSRI</sequence>
<organism evidence="2 3">
    <name type="scientific">Phakopsora pachyrhizi</name>
    <name type="common">Asian soybean rust disease fungus</name>
    <dbReference type="NCBI Taxonomy" id="170000"/>
    <lineage>
        <taxon>Eukaryota</taxon>
        <taxon>Fungi</taxon>
        <taxon>Dikarya</taxon>
        <taxon>Basidiomycota</taxon>
        <taxon>Pucciniomycotina</taxon>
        <taxon>Pucciniomycetes</taxon>
        <taxon>Pucciniales</taxon>
        <taxon>Phakopsoraceae</taxon>
        <taxon>Phakopsora</taxon>
    </lineage>
</organism>
<accession>A0AAV0B1V1</accession>
<dbReference type="AlphaFoldDB" id="A0AAV0B1V1"/>
<dbReference type="Proteomes" id="UP001153365">
    <property type="component" value="Unassembled WGS sequence"/>
</dbReference>
<gene>
    <name evidence="2" type="ORF">PPACK8108_LOCUS10979</name>
</gene>
<reference evidence="2" key="1">
    <citation type="submission" date="2022-06" db="EMBL/GenBank/DDBJ databases">
        <authorList>
            <consortium name="SYNGENTA / RWTH Aachen University"/>
        </authorList>
    </citation>
    <scope>NUCLEOTIDE SEQUENCE</scope>
</reference>